<reference evidence="4 5" key="1">
    <citation type="journal article" date="2011" name="Science">
        <title>The Selaginella genome identifies genetic changes associated with the evolution of vascular plants.</title>
        <authorList>
            <person name="Banks J.A."/>
            <person name="Nishiyama T."/>
            <person name="Hasebe M."/>
            <person name="Bowman J.L."/>
            <person name="Gribskov M."/>
            <person name="dePamphilis C."/>
            <person name="Albert V.A."/>
            <person name="Aono N."/>
            <person name="Aoyama T."/>
            <person name="Ambrose B.A."/>
            <person name="Ashton N.W."/>
            <person name="Axtell M.J."/>
            <person name="Barker E."/>
            <person name="Barker M.S."/>
            <person name="Bennetzen J.L."/>
            <person name="Bonawitz N.D."/>
            <person name="Chapple C."/>
            <person name="Cheng C."/>
            <person name="Correa L.G."/>
            <person name="Dacre M."/>
            <person name="DeBarry J."/>
            <person name="Dreyer I."/>
            <person name="Elias M."/>
            <person name="Engstrom E.M."/>
            <person name="Estelle M."/>
            <person name="Feng L."/>
            <person name="Finet C."/>
            <person name="Floyd S.K."/>
            <person name="Frommer W.B."/>
            <person name="Fujita T."/>
            <person name="Gramzow L."/>
            <person name="Gutensohn M."/>
            <person name="Harholt J."/>
            <person name="Hattori M."/>
            <person name="Heyl A."/>
            <person name="Hirai T."/>
            <person name="Hiwatashi Y."/>
            <person name="Ishikawa M."/>
            <person name="Iwata M."/>
            <person name="Karol K.G."/>
            <person name="Koehler B."/>
            <person name="Kolukisaoglu U."/>
            <person name="Kubo M."/>
            <person name="Kurata T."/>
            <person name="Lalonde S."/>
            <person name="Li K."/>
            <person name="Li Y."/>
            <person name="Litt A."/>
            <person name="Lyons E."/>
            <person name="Manning G."/>
            <person name="Maruyama T."/>
            <person name="Michael T.P."/>
            <person name="Mikami K."/>
            <person name="Miyazaki S."/>
            <person name="Morinaga S."/>
            <person name="Murata T."/>
            <person name="Mueller-Roeber B."/>
            <person name="Nelson D.R."/>
            <person name="Obara M."/>
            <person name="Oguri Y."/>
            <person name="Olmstead R.G."/>
            <person name="Onodera N."/>
            <person name="Petersen B.L."/>
            <person name="Pils B."/>
            <person name="Prigge M."/>
            <person name="Rensing S.A."/>
            <person name="Riano-Pachon D.M."/>
            <person name="Roberts A.W."/>
            <person name="Sato Y."/>
            <person name="Scheller H.V."/>
            <person name="Schulz B."/>
            <person name="Schulz C."/>
            <person name="Shakirov E.V."/>
            <person name="Shibagaki N."/>
            <person name="Shinohara N."/>
            <person name="Shippen D.E."/>
            <person name="Soerensen I."/>
            <person name="Sotooka R."/>
            <person name="Sugimoto N."/>
            <person name="Sugita M."/>
            <person name="Sumikawa N."/>
            <person name="Tanurdzic M."/>
            <person name="Theissen G."/>
            <person name="Ulvskov P."/>
            <person name="Wakazuki S."/>
            <person name="Weng J.K."/>
            <person name="Willats W.W."/>
            <person name="Wipf D."/>
            <person name="Wolf P.G."/>
            <person name="Yang L."/>
            <person name="Zimmer A.D."/>
            <person name="Zhu Q."/>
            <person name="Mitros T."/>
            <person name="Hellsten U."/>
            <person name="Loque D."/>
            <person name="Otillar R."/>
            <person name="Salamov A."/>
            <person name="Schmutz J."/>
            <person name="Shapiro H."/>
            <person name="Lindquist E."/>
            <person name="Lucas S."/>
            <person name="Rokhsar D."/>
            <person name="Grigoriev I.V."/>
        </authorList>
    </citation>
    <scope>NUCLEOTIDE SEQUENCE [LARGE SCALE GENOMIC DNA]</scope>
</reference>
<feature type="binding site" evidence="3">
    <location>
        <position position="61"/>
    </location>
    <ligand>
        <name>substrate</name>
    </ligand>
</feature>
<dbReference type="OMA" id="RNASKWD"/>
<evidence type="ECO:0000313" key="5">
    <source>
        <dbReference type="Proteomes" id="UP000001514"/>
    </source>
</evidence>
<evidence type="ECO:0000256" key="2">
    <source>
        <dbReference type="PIRSR" id="PIRSR613078-1"/>
    </source>
</evidence>
<proteinExistence type="inferred from homology"/>
<dbReference type="Gramene" id="EFJ13834">
    <property type="protein sequence ID" value="EFJ13834"/>
    <property type="gene ID" value="SELMODRAFT_121295"/>
</dbReference>
<keyword evidence="5" id="KW-1185">Reference proteome</keyword>
<dbReference type="KEGG" id="smo:SELMODRAFT_121295"/>
<evidence type="ECO:0000313" key="4">
    <source>
        <dbReference type="EMBL" id="EFJ13834.1"/>
    </source>
</evidence>
<organism evidence="5">
    <name type="scientific">Selaginella moellendorffii</name>
    <name type="common">Spikemoss</name>
    <dbReference type="NCBI Taxonomy" id="88036"/>
    <lineage>
        <taxon>Eukaryota</taxon>
        <taxon>Viridiplantae</taxon>
        <taxon>Streptophyta</taxon>
        <taxon>Embryophyta</taxon>
        <taxon>Tracheophyta</taxon>
        <taxon>Lycopodiopsida</taxon>
        <taxon>Selaginellales</taxon>
        <taxon>Selaginellaceae</taxon>
        <taxon>Selaginella</taxon>
    </lineage>
</organism>
<name>D8SNQ5_SELML</name>
<dbReference type="EMBL" id="GL377630">
    <property type="protein sequence ID" value="EFJ13834.1"/>
    <property type="molecule type" value="Genomic_DNA"/>
</dbReference>
<feature type="active site" description="Tele-phosphohistidine intermediate" evidence="2">
    <location>
        <position position="9"/>
    </location>
</feature>
<dbReference type="SUPFAM" id="SSF53254">
    <property type="entry name" value="Phosphoglycerate mutase-like"/>
    <property type="match status" value="1"/>
</dbReference>
<dbReference type="AlphaFoldDB" id="D8SNQ5"/>
<dbReference type="GO" id="GO:0016791">
    <property type="term" value="F:phosphatase activity"/>
    <property type="evidence" value="ECO:0000318"/>
    <property type="project" value="GO_Central"/>
</dbReference>
<dbReference type="Gene3D" id="3.40.50.1240">
    <property type="entry name" value="Phosphoglycerate mutase-like"/>
    <property type="match status" value="1"/>
</dbReference>
<dbReference type="Pfam" id="PF00300">
    <property type="entry name" value="His_Phos_1"/>
    <property type="match status" value="1"/>
</dbReference>
<evidence type="ECO:0008006" key="6">
    <source>
        <dbReference type="Google" id="ProtNLM"/>
    </source>
</evidence>
<dbReference type="PANTHER" id="PTHR48100:SF44">
    <property type="entry name" value="PHOSPHATASE C1620.13-RELATED"/>
    <property type="match status" value="1"/>
</dbReference>
<dbReference type="InterPro" id="IPR029033">
    <property type="entry name" value="His_PPase_superfam"/>
</dbReference>
<evidence type="ECO:0000256" key="3">
    <source>
        <dbReference type="PIRSR" id="PIRSR613078-2"/>
    </source>
</evidence>
<dbReference type="FunCoup" id="D8SNQ5">
    <property type="interactions" value="1770"/>
</dbReference>
<dbReference type="SMART" id="SM00855">
    <property type="entry name" value="PGAM"/>
    <property type="match status" value="1"/>
</dbReference>
<dbReference type="CDD" id="cd07067">
    <property type="entry name" value="HP_PGM_like"/>
    <property type="match status" value="1"/>
</dbReference>
<gene>
    <name evidence="4" type="ORF">SELMODRAFT_121295</name>
</gene>
<comment type="similarity">
    <text evidence="1">Belongs to the phosphoglycerate mutase family.</text>
</comment>
<dbReference type="STRING" id="88036.D8SNQ5"/>
<dbReference type="HOGENOM" id="CLU_033323_14_1_1"/>
<dbReference type="Proteomes" id="UP000001514">
    <property type="component" value="Unassembled WGS sequence"/>
</dbReference>
<accession>D8SNQ5</accession>
<feature type="active site" description="Proton donor/acceptor" evidence="2">
    <location>
        <position position="86"/>
    </location>
</feature>
<dbReference type="eggNOG" id="KOG0235">
    <property type="taxonomic scope" value="Eukaryota"/>
</dbReference>
<dbReference type="InParanoid" id="D8SNQ5"/>
<evidence type="ECO:0000256" key="1">
    <source>
        <dbReference type="ARBA" id="ARBA00038362"/>
    </source>
</evidence>
<dbReference type="OrthoDB" id="354304at2759"/>
<protein>
    <recommendedName>
        <fullName evidence="6">Phosphoglycerate mutase-like protein</fullName>
    </recommendedName>
</protein>
<sequence>MAVLICVRHGETTWNASGKLQGQLETDLNDAGRKQASALAEHLAKQSSQKITAVYSSDLRRASDTAQTIAEKLGLSQVSTTPLLRERHLGRLQGLTPKQAREREAHAFKILASSSGDEPIPGGGESFGEMRDRAARAAEDIARQHEGERVVVVTHGGVLQSMHVTATGKPAPGRVPNASINVLSISSDNQWKFQSWCDVEHLKGVGFLSSAFGGGAKSG</sequence>
<dbReference type="InterPro" id="IPR050275">
    <property type="entry name" value="PGM_Phosphatase"/>
</dbReference>
<feature type="binding site" evidence="3">
    <location>
        <begin position="8"/>
        <end position="15"/>
    </location>
    <ligand>
        <name>substrate</name>
    </ligand>
</feature>
<dbReference type="InterPro" id="IPR013078">
    <property type="entry name" value="His_Pase_superF_clade-1"/>
</dbReference>
<dbReference type="GO" id="GO:0005737">
    <property type="term" value="C:cytoplasm"/>
    <property type="evidence" value="ECO:0000318"/>
    <property type="project" value="GO_Central"/>
</dbReference>
<dbReference type="PANTHER" id="PTHR48100">
    <property type="entry name" value="BROAD-SPECIFICITY PHOSPHATASE YOR283W-RELATED"/>
    <property type="match status" value="1"/>
</dbReference>